<dbReference type="EMBL" id="JACMRX010000003">
    <property type="protein sequence ID" value="KAF7994105.1"/>
    <property type="molecule type" value="Genomic_DNA"/>
</dbReference>
<evidence type="ECO:0000256" key="2">
    <source>
        <dbReference type="ARBA" id="ARBA00022737"/>
    </source>
</evidence>
<dbReference type="SMART" id="SM00320">
    <property type="entry name" value="WD40"/>
    <property type="match status" value="4"/>
</dbReference>
<evidence type="ECO:0000256" key="3">
    <source>
        <dbReference type="PROSITE-ProRule" id="PRU00221"/>
    </source>
</evidence>
<keyword evidence="1 3" id="KW-0853">WD repeat</keyword>
<protein>
    <recommendedName>
        <fullName evidence="6">Guanine nucleotide-binding protein subunit beta-like protein 1</fullName>
    </recommendedName>
</protein>
<evidence type="ECO:0000256" key="1">
    <source>
        <dbReference type="ARBA" id="ARBA00022574"/>
    </source>
</evidence>
<dbReference type="InterPro" id="IPR019775">
    <property type="entry name" value="WD40_repeat_CS"/>
</dbReference>
<dbReference type="Pfam" id="PF00400">
    <property type="entry name" value="WD40"/>
    <property type="match status" value="3"/>
</dbReference>
<feature type="repeat" description="WD" evidence="3">
    <location>
        <begin position="280"/>
        <end position="323"/>
    </location>
</feature>
<dbReference type="InterPro" id="IPR001680">
    <property type="entry name" value="WD40_rpt"/>
</dbReference>
<evidence type="ECO:0008006" key="6">
    <source>
        <dbReference type="Google" id="ProtNLM"/>
    </source>
</evidence>
<dbReference type="OrthoDB" id="7668193at2759"/>
<gene>
    <name evidence="4" type="ORF">HCN44_011374</name>
</gene>
<dbReference type="SUPFAM" id="SSF50978">
    <property type="entry name" value="WD40 repeat-like"/>
    <property type="match status" value="1"/>
</dbReference>
<sequence>MAILPPDPIYILRGDMGPVHSLLFKISPYYEHIYAGGENGIIYIWDLKSHRETGKLENHDDDKDKQQCLSMLSFDDEKLIIQKKNGSIDIWISHGSTWIFNKTIETDYYGFCRCEKLSNDLMLIPLAKSNVGIFSLKTFEIIRKLESSKIPKELGEVMAIKNCGIDNKNIVLVGYESGTIASWDIDNGSVNNLLENESCPMTINFDNYWMRGIIGSPTDKIDVFHLTKNYELVYKTPITMKNSGTSVLATRVDSKVFAAGCWDGRIRIYSWKSLRPLVVLDQHRSTIFDITYSVDKIQAYNNKNLMAATGKDGTISLWDIYNQ</sequence>
<dbReference type="AlphaFoldDB" id="A0A834XXS1"/>
<organism evidence="4 5">
    <name type="scientific">Aphidius gifuensis</name>
    <name type="common">Parasitoid wasp</name>
    <dbReference type="NCBI Taxonomy" id="684658"/>
    <lineage>
        <taxon>Eukaryota</taxon>
        <taxon>Metazoa</taxon>
        <taxon>Ecdysozoa</taxon>
        <taxon>Arthropoda</taxon>
        <taxon>Hexapoda</taxon>
        <taxon>Insecta</taxon>
        <taxon>Pterygota</taxon>
        <taxon>Neoptera</taxon>
        <taxon>Endopterygota</taxon>
        <taxon>Hymenoptera</taxon>
        <taxon>Apocrita</taxon>
        <taxon>Ichneumonoidea</taxon>
        <taxon>Braconidae</taxon>
        <taxon>Aphidiinae</taxon>
        <taxon>Aphidius</taxon>
    </lineage>
</organism>
<reference evidence="4 5" key="1">
    <citation type="submission" date="2020-08" db="EMBL/GenBank/DDBJ databases">
        <title>Aphidius gifuensis genome sequencing and assembly.</title>
        <authorList>
            <person name="Du Z."/>
        </authorList>
    </citation>
    <scope>NUCLEOTIDE SEQUENCE [LARGE SCALE GENOMIC DNA]</scope>
    <source>
        <strain evidence="4">YNYX2018</strain>
        <tissue evidence="4">Adults</tissue>
    </source>
</reference>
<name>A0A834XXS1_APHGI</name>
<proteinExistence type="predicted"/>
<dbReference type="PANTHER" id="PTHR19854">
    <property type="entry name" value="TRANSDUCIN BETA-LIKE 3"/>
    <property type="match status" value="1"/>
</dbReference>
<keyword evidence="2" id="KW-0677">Repeat</keyword>
<dbReference type="PANTHER" id="PTHR19854:SF1">
    <property type="entry name" value="GUANINE NUCLEOTIDE-BINDING PROTEIN SUBUNIT BETA-LIKE PROTEIN 1"/>
    <property type="match status" value="1"/>
</dbReference>
<evidence type="ECO:0000313" key="4">
    <source>
        <dbReference type="EMBL" id="KAF7994105.1"/>
    </source>
</evidence>
<dbReference type="PROSITE" id="PS50082">
    <property type="entry name" value="WD_REPEATS_2"/>
    <property type="match status" value="1"/>
</dbReference>
<keyword evidence="5" id="KW-1185">Reference proteome</keyword>
<accession>A0A834XXS1</accession>
<dbReference type="Proteomes" id="UP000639338">
    <property type="component" value="Unassembled WGS sequence"/>
</dbReference>
<dbReference type="Gene3D" id="2.130.10.10">
    <property type="entry name" value="YVTN repeat-like/Quinoprotein amine dehydrogenase"/>
    <property type="match status" value="2"/>
</dbReference>
<dbReference type="InterPro" id="IPR015943">
    <property type="entry name" value="WD40/YVTN_repeat-like_dom_sf"/>
</dbReference>
<dbReference type="PROSITE" id="PS50294">
    <property type="entry name" value="WD_REPEATS_REGION"/>
    <property type="match status" value="1"/>
</dbReference>
<dbReference type="PROSITE" id="PS00678">
    <property type="entry name" value="WD_REPEATS_1"/>
    <property type="match status" value="2"/>
</dbReference>
<comment type="caution">
    <text evidence="4">The sequence shown here is derived from an EMBL/GenBank/DDBJ whole genome shotgun (WGS) entry which is preliminary data.</text>
</comment>
<evidence type="ECO:0000313" key="5">
    <source>
        <dbReference type="Proteomes" id="UP000639338"/>
    </source>
</evidence>
<dbReference type="InterPro" id="IPR036322">
    <property type="entry name" value="WD40_repeat_dom_sf"/>
</dbReference>